<gene>
    <name evidence="1" type="primary">112</name>
    <name evidence="1" type="ORF">SEA_FRYBERGER_112</name>
</gene>
<proteinExistence type="predicted"/>
<dbReference type="RefSeq" id="YP_009807664.1">
    <property type="nucleotide sequence ID" value="NC_048027.1"/>
</dbReference>
<organism evidence="1 2">
    <name type="scientific">Gordonia phage Fryberger</name>
    <dbReference type="NCBI Taxonomy" id="2250392"/>
    <lineage>
        <taxon>Viruses</taxon>
        <taxon>Duplodnaviria</taxon>
        <taxon>Heunggongvirae</taxon>
        <taxon>Uroviricota</taxon>
        <taxon>Caudoviricetes</taxon>
        <taxon>Ronaldovirus</taxon>
        <taxon>Ronaldovirus fryberger</taxon>
    </lineage>
</organism>
<evidence type="ECO:0000313" key="2">
    <source>
        <dbReference type="Proteomes" id="UP000259952"/>
    </source>
</evidence>
<sequence length="72" mass="8355">MPKTTEKITRFICDRCCYDTYETPLSSADLKLDDSSMTEDGVWLGGLNEYWLCGACLQEFYSWMEAYETEAE</sequence>
<evidence type="ECO:0000313" key="1">
    <source>
        <dbReference type="EMBL" id="AXN53528.1"/>
    </source>
</evidence>
<dbReference type="EMBL" id="MH479913">
    <property type="protein sequence ID" value="AXN53528.1"/>
    <property type="molecule type" value="Genomic_DNA"/>
</dbReference>
<dbReference type="Proteomes" id="UP000259952">
    <property type="component" value="Segment"/>
</dbReference>
<keyword evidence="2" id="KW-1185">Reference proteome</keyword>
<reference evidence="1 2" key="1">
    <citation type="submission" date="2018-06" db="EMBL/GenBank/DDBJ databases">
        <authorList>
            <person name="Searcy Z.E."/>
            <person name="Delesalle V.A."/>
            <person name="Garlena R.A."/>
            <person name="Russell D.A."/>
            <person name="Pope W.H."/>
            <person name="Jacobs-Sera D."/>
            <person name="Hatfull G.F."/>
        </authorList>
    </citation>
    <scope>NUCLEOTIDE SEQUENCE [LARGE SCALE GENOMIC DNA]</scope>
</reference>
<dbReference type="KEGG" id="vg:54998543"/>
<name>A0A346FCR4_9CAUD</name>
<protein>
    <submittedName>
        <fullName evidence="1">Uncharacterized protein</fullName>
    </submittedName>
</protein>
<accession>A0A346FCR4</accession>
<dbReference type="GeneID" id="54998543"/>